<protein>
    <submittedName>
        <fullName evidence="1">Uncharacterized protein</fullName>
    </submittedName>
</protein>
<reference evidence="1 2" key="2">
    <citation type="journal article" date="2022" name="Mol. Ecol. Resour.">
        <title>The genomes of chicory, endive, great burdock and yacon provide insights into Asteraceae paleo-polyploidization history and plant inulin production.</title>
        <authorList>
            <person name="Fan W."/>
            <person name="Wang S."/>
            <person name="Wang H."/>
            <person name="Wang A."/>
            <person name="Jiang F."/>
            <person name="Liu H."/>
            <person name="Zhao H."/>
            <person name="Xu D."/>
            <person name="Zhang Y."/>
        </authorList>
    </citation>
    <scope>NUCLEOTIDE SEQUENCE [LARGE SCALE GENOMIC DNA]</scope>
    <source>
        <strain evidence="2">cv. Punajuju</strain>
        <tissue evidence="1">Leaves</tissue>
    </source>
</reference>
<dbReference type="Proteomes" id="UP001055811">
    <property type="component" value="Linkage Group LG01"/>
</dbReference>
<sequence length="339" mass="38030">MGNVGSNCFNCSWRRGGGSNIHPQQRLYAGAYTSQYANPPPPHAPYFQIENGARWPPPPHPTVPLPESHDDYNRMAMDRAIEAWVDGCYPPTPYADHQTITIKNDVNLKKETLKIEADEENPGKSLVSFTFDATVPCSITLYFFAKEGKDGNLTEIKEDSLPPLTVSFQQGLGQIFRQKPGTGIDLSMFKESDLCKRNETSTVYPLSVKLEATLEDENLYPGDSNFQITEAVFEKDKGDKYKVKVEKQILWMEGVRYDLQEIYGIANTVDGSDYDGTDPGKECVICLSEPPDTMVLPCRHMCMCHGCAKVLRFQTKQCPICRQPAETLWKLGSTVEPQI</sequence>
<organism evidence="1 2">
    <name type="scientific">Cichorium intybus</name>
    <name type="common">Chicory</name>
    <dbReference type="NCBI Taxonomy" id="13427"/>
    <lineage>
        <taxon>Eukaryota</taxon>
        <taxon>Viridiplantae</taxon>
        <taxon>Streptophyta</taxon>
        <taxon>Embryophyta</taxon>
        <taxon>Tracheophyta</taxon>
        <taxon>Spermatophyta</taxon>
        <taxon>Magnoliopsida</taxon>
        <taxon>eudicotyledons</taxon>
        <taxon>Gunneridae</taxon>
        <taxon>Pentapetalae</taxon>
        <taxon>asterids</taxon>
        <taxon>campanulids</taxon>
        <taxon>Asterales</taxon>
        <taxon>Asteraceae</taxon>
        <taxon>Cichorioideae</taxon>
        <taxon>Cichorieae</taxon>
        <taxon>Cichoriinae</taxon>
        <taxon>Cichorium</taxon>
    </lineage>
</organism>
<name>A0ACB9H7S5_CICIN</name>
<keyword evidence="2" id="KW-1185">Reference proteome</keyword>
<evidence type="ECO:0000313" key="2">
    <source>
        <dbReference type="Proteomes" id="UP001055811"/>
    </source>
</evidence>
<evidence type="ECO:0000313" key="1">
    <source>
        <dbReference type="EMBL" id="KAI3791749.1"/>
    </source>
</evidence>
<accession>A0ACB9H7S5</accession>
<comment type="caution">
    <text evidence="1">The sequence shown here is derived from an EMBL/GenBank/DDBJ whole genome shotgun (WGS) entry which is preliminary data.</text>
</comment>
<gene>
    <name evidence="1" type="ORF">L2E82_05611</name>
</gene>
<dbReference type="EMBL" id="CM042009">
    <property type="protein sequence ID" value="KAI3791749.1"/>
    <property type="molecule type" value="Genomic_DNA"/>
</dbReference>
<proteinExistence type="predicted"/>
<reference evidence="2" key="1">
    <citation type="journal article" date="2022" name="Mol. Ecol. Resour.">
        <title>The genomes of chicory, endive, great burdock and yacon provide insights into Asteraceae palaeo-polyploidization history and plant inulin production.</title>
        <authorList>
            <person name="Fan W."/>
            <person name="Wang S."/>
            <person name="Wang H."/>
            <person name="Wang A."/>
            <person name="Jiang F."/>
            <person name="Liu H."/>
            <person name="Zhao H."/>
            <person name="Xu D."/>
            <person name="Zhang Y."/>
        </authorList>
    </citation>
    <scope>NUCLEOTIDE SEQUENCE [LARGE SCALE GENOMIC DNA]</scope>
    <source>
        <strain evidence="2">cv. Punajuju</strain>
    </source>
</reference>